<evidence type="ECO:0000313" key="3">
    <source>
        <dbReference type="RefSeq" id="XP_030749217.1"/>
    </source>
</evidence>
<dbReference type="Pfam" id="PF13843">
    <property type="entry name" value="DDE_Tnp_1_7"/>
    <property type="match status" value="1"/>
</dbReference>
<dbReference type="PANTHER" id="PTHR46599:SF6">
    <property type="entry name" value="DUAL SPECIFICITY PHOSPHATASE 26"/>
    <property type="match status" value="1"/>
</dbReference>
<protein>
    <submittedName>
        <fullName evidence="3">PiggyBac transposable element-derived protein 5-like</fullName>
    </submittedName>
</protein>
<organism evidence="2 3">
    <name type="scientific">Sitophilus oryzae</name>
    <name type="common">Rice weevil</name>
    <name type="synonym">Curculio oryzae</name>
    <dbReference type="NCBI Taxonomy" id="7048"/>
    <lineage>
        <taxon>Eukaryota</taxon>
        <taxon>Metazoa</taxon>
        <taxon>Ecdysozoa</taxon>
        <taxon>Arthropoda</taxon>
        <taxon>Hexapoda</taxon>
        <taxon>Insecta</taxon>
        <taxon>Pterygota</taxon>
        <taxon>Neoptera</taxon>
        <taxon>Endopterygota</taxon>
        <taxon>Coleoptera</taxon>
        <taxon>Polyphaga</taxon>
        <taxon>Cucujiformia</taxon>
        <taxon>Curculionidae</taxon>
        <taxon>Dryophthorinae</taxon>
        <taxon>Sitophilus</taxon>
    </lineage>
</organism>
<accession>A0A6J2XD97</accession>
<evidence type="ECO:0000313" key="2">
    <source>
        <dbReference type="Proteomes" id="UP000504635"/>
    </source>
</evidence>
<dbReference type="InterPro" id="IPR029526">
    <property type="entry name" value="PGBD"/>
</dbReference>
<evidence type="ECO:0000259" key="1">
    <source>
        <dbReference type="Pfam" id="PF13843"/>
    </source>
</evidence>
<dbReference type="Proteomes" id="UP000504635">
    <property type="component" value="Unplaced"/>
</dbReference>
<reference evidence="3" key="1">
    <citation type="submission" date="2025-08" db="UniProtKB">
        <authorList>
            <consortium name="RefSeq"/>
        </authorList>
    </citation>
    <scope>IDENTIFICATION</scope>
    <source>
        <tissue evidence="3">Gonads</tissue>
    </source>
</reference>
<feature type="domain" description="PiggyBac transposable element-derived protein" evidence="1">
    <location>
        <begin position="124"/>
        <end position="458"/>
    </location>
</feature>
<keyword evidence="2" id="KW-1185">Reference proteome</keyword>
<proteinExistence type="predicted"/>
<dbReference type="RefSeq" id="XP_030749217.1">
    <property type="nucleotide sequence ID" value="XM_030893357.1"/>
</dbReference>
<name>A0A6J2XD97_SITOR</name>
<sequence length="459" mass="53438">MWSKNKGLSDKELYDILMQSSDDECDKELPLEQAFSDFSSDEDLSDGEAEIHEGSLSFHELEEEEVQLPDQLEDETLRNRQSYDVDNRTWYTVAPKTGKSRSCNILQEDKGLTNRSKDVNSITDCFKLFFSENMLDIIIKYTNKKANDFIKTYNECHEDKLETWIEVDTTEMLAFLGVLILAGRFREAKESVRNLWSTTNNAFTRPIYQATMSRNRFSDILRHLRFDDLSTRAERKEQDKLAPIREITDIFAKNCRESYKPSAFGTIDEQLVTFRGRCSFKVYIPSKPGNYYCCNFEVYLGKLNGIAEKNQGPRVVKTLASHWYGRGRNITTDNFFTDITLAEELLSQNLTIVGTIRKTRKDLPKSLLDIRERATYSSQFLFTRNLTLVSYVTKRNKFVVLLSSMHHEHDIAGEDLKFKPSIITSYNETKSGVDCLDKIVREYSSKRISRRWPLRLFYN</sequence>
<dbReference type="PANTHER" id="PTHR46599">
    <property type="entry name" value="PIGGYBAC TRANSPOSABLE ELEMENT-DERIVED PROTEIN 4"/>
    <property type="match status" value="1"/>
</dbReference>
<dbReference type="OrthoDB" id="10038921at2759"/>
<dbReference type="InParanoid" id="A0A6J2XD97"/>
<dbReference type="GeneID" id="115877198"/>
<gene>
    <name evidence="3" type="primary">LOC115877198</name>
</gene>
<dbReference type="KEGG" id="soy:115877198"/>
<dbReference type="AlphaFoldDB" id="A0A6J2XD97"/>